<feature type="transmembrane region" description="Helical" evidence="2">
    <location>
        <begin position="356"/>
        <end position="374"/>
    </location>
</feature>
<dbReference type="PANTHER" id="PTHR11360:SF229">
    <property type="entry name" value="AGAP007601-PA"/>
    <property type="match status" value="1"/>
</dbReference>
<keyword evidence="2" id="KW-1133">Transmembrane helix</keyword>
<dbReference type="InterPro" id="IPR011701">
    <property type="entry name" value="MFS"/>
</dbReference>
<dbReference type="Gene3D" id="1.20.1250.20">
    <property type="entry name" value="MFS general substrate transporter like domains"/>
    <property type="match status" value="1"/>
</dbReference>
<gene>
    <name evidence="3" type="ORF">TSIB3V08_LOCUS1302</name>
</gene>
<name>A0A7R9AMA3_TIMSH</name>
<evidence type="ECO:0000256" key="1">
    <source>
        <dbReference type="SAM" id="MobiDB-lite"/>
    </source>
</evidence>
<organism evidence="3">
    <name type="scientific">Timema shepardi</name>
    <name type="common">Walking stick</name>
    <dbReference type="NCBI Taxonomy" id="629360"/>
    <lineage>
        <taxon>Eukaryota</taxon>
        <taxon>Metazoa</taxon>
        <taxon>Ecdysozoa</taxon>
        <taxon>Arthropoda</taxon>
        <taxon>Hexapoda</taxon>
        <taxon>Insecta</taxon>
        <taxon>Pterygota</taxon>
        <taxon>Neoptera</taxon>
        <taxon>Polyneoptera</taxon>
        <taxon>Phasmatodea</taxon>
        <taxon>Timematodea</taxon>
        <taxon>Timematoidea</taxon>
        <taxon>Timematidae</taxon>
        <taxon>Timema</taxon>
    </lineage>
</organism>
<feature type="transmembrane region" description="Helical" evidence="2">
    <location>
        <begin position="647"/>
        <end position="668"/>
    </location>
</feature>
<dbReference type="SUPFAM" id="SSF103473">
    <property type="entry name" value="MFS general substrate transporter"/>
    <property type="match status" value="1"/>
</dbReference>
<keyword evidence="2" id="KW-0472">Membrane</keyword>
<dbReference type="Pfam" id="PF07690">
    <property type="entry name" value="MFS_1"/>
    <property type="match status" value="1"/>
</dbReference>
<feature type="transmembrane region" description="Helical" evidence="2">
    <location>
        <begin position="295"/>
        <end position="318"/>
    </location>
</feature>
<feature type="compositionally biased region" description="Basic and acidic residues" evidence="1">
    <location>
        <begin position="455"/>
        <end position="468"/>
    </location>
</feature>
<feature type="transmembrane region" description="Helical" evidence="2">
    <location>
        <begin position="325"/>
        <end position="344"/>
    </location>
</feature>
<evidence type="ECO:0000256" key="2">
    <source>
        <dbReference type="SAM" id="Phobius"/>
    </source>
</evidence>
<reference evidence="3" key="1">
    <citation type="submission" date="2020-11" db="EMBL/GenBank/DDBJ databases">
        <authorList>
            <person name="Tran Van P."/>
        </authorList>
    </citation>
    <scope>NUCLEOTIDE SEQUENCE</scope>
</reference>
<dbReference type="CDD" id="cd17352">
    <property type="entry name" value="MFS_MCT_SLC16"/>
    <property type="match status" value="1"/>
</dbReference>
<feature type="transmembrane region" description="Helical" evidence="2">
    <location>
        <begin position="584"/>
        <end position="605"/>
    </location>
</feature>
<keyword evidence="2" id="KW-0812">Transmembrane</keyword>
<proteinExistence type="predicted"/>
<dbReference type="InterPro" id="IPR050327">
    <property type="entry name" value="Proton-linked_MCT"/>
</dbReference>
<dbReference type="GO" id="GO:0008028">
    <property type="term" value="F:monocarboxylic acid transmembrane transporter activity"/>
    <property type="evidence" value="ECO:0007669"/>
    <property type="project" value="TreeGrafter"/>
</dbReference>
<accession>A0A7R9AMA3</accession>
<evidence type="ECO:0000313" key="3">
    <source>
        <dbReference type="EMBL" id="CAD7257027.1"/>
    </source>
</evidence>
<feature type="transmembrane region" description="Helical" evidence="2">
    <location>
        <begin position="617"/>
        <end position="641"/>
    </location>
</feature>
<dbReference type="AlphaFoldDB" id="A0A7R9AMA3"/>
<dbReference type="PANTHER" id="PTHR11360">
    <property type="entry name" value="MONOCARBOXYLATE TRANSPORTER"/>
    <property type="match status" value="1"/>
</dbReference>
<dbReference type="EMBL" id="OC000356">
    <property type="protein sequence ID" value="CAD7257027.1"/>
    <property type="molecule type" value="Genomic_DNA"/>
</dbReference>
<evidence type="ECO:0008006" key="4">
    <source>
        <dbReference type="Google" id="ProtNLM"/>
    </source>
</evidence>
<feature type="transmembrane region" description="Helical" evidence="2">
    <location>
        <begin position="492"/>
        <end position="514"/>
    </location>
</feature>
<dbReference type="InterPro" id="IPR036259">
    <property type="entry name" value="MFS_trans_sf"/>
</dbReference>
<feature type="transmembrane region" description="Helical" evidence="2">
    <location>
        <begin position="267"/>
        <end position="289"/>
    </location>
</feature>
<sequence length="678" mass="74108">MRKNKSSLTQGHRVITVQRRDRDKIVLSDTPRVEFLNKKTRVGSLRQFTRCRENELGKNGKGVSALLPSKDASVEMTLASHVTPPRKKLGPPDGGWGWMVVVGVAITNRWLQIIALKGIVKVELEEVNPHLRGLRVENHLGKTTPSSLDRDSNLDIPILSSRAQHDKCVSQLRHRGGSPMASLVLTDSIEKLPDQIMYPYAEPYELQKHSTNQSIISLFGLLFGDTLEHMGYGTTGAAVITTVMTAVTNFSGLVTGPIIRRYSYRKAAVVGGLLTASGMILTCEVTSIWHMIFSYGVLAGLGLGFLAPCTFVAVNTYFTTRKGRAVGLSLAGTGLGQMVMPHAVRLLLEEYGFRGTVLFIGGLSLHALVGAALFQPVEWHMKVREVDTEGSDQALLPAEDKPSLTKVTSNPKLRRNVSSLSLASVCSVELGDVIVDKEETKPDQNTQYGSANYTIDKEANPEKPDKKQPGAFASCMARMVDMMDLDLLSDPVFVNIVVGLAVVYTAGINFSMIYPFYLHMDVGMTLTDTATCMSVLAAFDILSRLIVPQVTDRLNVGSRITYLVAAVLLAASRSALASTKDFKIILVSLAFCGFVRGVTVVNLNLSISEYCSNEKLPAALGINMVIKGVFILAFGPLLGFLRDETGSFPLCIHIQSVMILVPMIFWVLEMVILRSRKR</sequence>
<feature type="region of interest" description="Disordered" evidence="1">
    <location>
        <begin position="443"/>
        <end position="468"/>
    </location>
</feature>
<feature type="compositionally biased region" description="Polar residues" evidence="1">
    <location>
        <begin position="443"/>
        <end position="453"/>
    </location>
</feature>
<protein>
    <recommendedName>
        <fullName evidence="4">Monocarboxylate transporter</fullName>
    </recommendedName>
</protein>